<organism evidence="2 3">
    <name type="scientific">Demequina litorisediminis</name>
    <dbReference type="NCBI Taxonomy" id="1849022"/>
    <lineage>
        <taxon>Bacteria</taxon>
        <taxon>Bacillati</taxon>
        <taxon>Actinomycetota</taxon>
        <taxon>Actinomycetes</taxon>
        <taxon>Micrococcales</taxon>
        <taxon>Demequinaceae</taxon>
        <taxon>Demequina</taxon>
    </lineage>
</organism>
<evidence type="ECO:0000313" key="2">
    <source>
        <dbReference type="EMBL" id="GMA36533.1"/>
    </source>
</evidence>
<dbReference type="InterPro" id="IPR004027">
    <property type="entry name" value="SEC_C_motif"/>
</dbReference>
<evidence type="ECO:0000256" key="1">
    <source>
        <dbReference type="SAM" id="MobiDB-lite"/>
    </source>
</evidence>
<keyword evidence="3" id="KW-1185">Reference proteome</keyword>
<name>A0ABQ6IF70_9MICO</name>
<dbReference type="Pfam" id="PF02810">
    <property type="entry name" value="SEC-C"/>
    <property type="match status" value="1"/>
</dbReference>
<proteinExistence type="predicted"/>
<evidence type="ECO:0000313" key="3">
    <source>
        <dbReference type="Proteomes" id="UP001157125"/>
    </source>
</evidence>
<gene>
    <name evidence="2" type="ORF">GCM10025876_27370</name>
</gene>
<reference evidence="3" key="1">
    <citation type="journal article" date="2019" name="Int. J. Syst. Evol. Microbiol.">
        <title>The Global Catalogue of Microorganisms (GCM) 10K type strain sequencing project: providing services to taxonomists for standard genome sequencing and annotation.</title>
        <authorList>
            <consortium name="The Broad Institute Genomics Platform"/>
            <consortium name="The Broad Institute Genome Sequencing Center for Infectious Disease"/>
            <person name="Wu L."/>
            <person name="Ma J."/>
        </authorList>
    </citation>
    <scope>NUCLEOTIDE SEQUENCE [LARGE SCALE GENOMIC DNA]</scope>
    <source>
        <strain evidence="3">NBRC 112299</strain>
    </source>
</reference>
<dbReference type="Gene3D" id="3.10.450.50">
    <property type="match status" value="1"/>
</dbReference>
<comment type="caution">
    <text evidence="2">The sequence shown here is derived from an EMBL/GenBank/DDBJ whole genome shotgun (WGS) entry which is preliminary data.</text>
</comment>
<feature type="region of interest" description="Disordered" evidence="1">
    <location>
        <begin position="19"/>
        <end position="139"/>
    </location>
</feature>
<protein>
    <submittedName>
        <fullName evidence="2">Uncharacterized protein</fullName>
    </submittedName>
</protein>
<feature type="compositionally biased region" description="Polar residues" evidence="1">
    <location>
        <begin position="37"/>
        <end position="56"/>
    </location>
</feature>
<feature type="compositionally biased region" description="Low complexity" evidence="1">
    <location>
        <begin position="24"/>
        <end position="35"/>
    </location>
</feature>
<dbReference type="EMBL" id="BSUN01000001">
    <property type="protein sequence ID" value="GMA36533.1"/>
    <property type="molecule type" value="Genomic_DNA"/>
</dbReference>
<dbReference type="Proteomes" id="UP001157125">
    <property type="component" value="Unassembled WGS sequence"/>
</dbReference>
<sequence>MSDGIKEQSLKVLFRVEKREKQAEAAPAAPSAPGASRGTQGAAQTRSQFTASSTTPGALMQASMGALTYSGPSEDGSATVRRGDGAATAPGGSGAAAKPEADGSTFPGTAKNSPCPCGSGKKYKALPRQERGLSARGLR</sequence>
<accession>A0ABQ6IF70</accession>
<dbReference type="SUPFAM" id="SSF103642">
    <property type="entry name" value="Sec-C motif"/>
    <property type="match status" value="1"/>
</dbReference>